<feature type="coiled-coil region" evidence="2">
    <location>
        <begin position="170"/>
        <end position="214"/>
    </location>
</feature>
<gene>
    <name evidence="4" type="ORF">RQM59_01830</name>
</gene>
<dbReference type="InterPro" id="IPR016047">
    <property type="entry name" value="M23ase_b-sheet_dom"/>
</dbReference>
<dbReference type="PANTHER" id="PTHR21666:SF289">
    <property type="entry name" value="L-ALA--D-GLU ENDOPEPTIDASE"/>
    <property type="match status" value="1"/>
</dbReference>
<sequence length="389" mass="44403">MSASGVAQKTRKQLEAERKKLKTEIRKVNKLLFDAQKKEKNALSDLKDINQKIEVRSKLIKTINLEAKALSKEIDTNEDEIEKLTKKLEALKADYAEMIFKSYKSKSQQSRTMFLLSSKNFYQAYKRLQYMKQYTVYRRKQGIAIDSQTAVVKQLNDSLLYQKVLKDTLVASEENEKEKIELDKKSQEKLITQIKRKESKYKRELRKKQRQERVVAANIDKLIKAAIAKSNAKKGVKKSKGFALTPKAKALAARFEQNKGNLPWPVESGLVVRRFGRQAHPTLRGITINSTGLHIVTDRGKSAECIFNGTVLAVQTLAQGKKNVLVQHGNYISAYKNLENSYVNTGDDVQTGQQLGTIFTDKVTGKTKLVFVLFKNSQRLNPSSWIKRR</sequence>
<protein>
    <submittedName>
        <fullName evidence="4">Peptidoglycan DD-metalloendopeptidase family protein</fullName>
    </submittedName>
</protein>
<dbReference type="Pfam" id="PF01551">
    <property type="entry name" value="Peptidase_M23"/>
    <property type="match status" value="1"/>
</dbReference>
<dbReference type="CDD" id="cd12797">
    <property type="entry name" value="M23_peptidase"/>
    <property type="match status" value="1"/>
</dbReference>
<dbReference type="Gene3D" id="6.10.250.3150">
    <property type="match status" value="1"/>
</dbReference>
<organism evidence="4 5">
    <name type="scientific">Asprobacillus argus</name>
    <dbReference type="NCBI Taxonomy" id="3076534"/>
    <lineage>
        <taxon>Bacteria</taxon>
        <taxon>Pseudomonadati</taxon>
        <taxon>Bacteroidota</taxon>
        <taxon>Flavobacteriia</taxon>
        <taxon>Flavobacteriales</taxon>
        <taxon>Flavobacteriaceae</taxon>
        <taxon>Asprobacillus</taxon>
    </lineage>
</organism>
<dbReference type="Proteomes" id="UP001257277">
    <property type="component" value="Unassembled WGS sequence"/>
</dbReference>
<proteinExistence type="predicted"/>
<dbReference type="InterPro" id="IPR011055">
    <property type="entry name" value="Dup_hybrid_motif"/>
</dbReference>
<evidence type="ECO:0000313" key="5">
    <source>
        <dbReference type="Proteomes" id="UP001257277"/>
    </source>
</evidence>
<dbReference type="RefSeq" id="WP_349240350.1">
    <property type="nucleotide sequence ID" value="NZ_JAVTTO010000001.1"/>
</dbReference>
<reference evidence="4 5" key="1">
    <citation type="submission" date="2023-09" db="EMBL/GenBank/DDBJ databases">
        <title>Novel taxa isolated from Blanes Bay.</title>
        <authorList>
            <person name="Rey-Velasco X."/>
            <person name="Lucena T."/>
        </authorList>
    </citation>
    <scope>NUCLEOTIDE SEQUENCE [LARGE SCALE GENOMIC DNA]</scope>
    <source>
        <strain evidence="4 5">S356</strain>
    </source>
</reference>
<evidence type="ECO:0000256" key="2">
    <source>
        <dbReference type="SAM" id="Coils"/>
    </source>
</evidence>
<evidence type="ECO:0000313" key="4">
    <source>
        <dbReference type="EMBL" id="MDT7831097.1"/>
    </source>
</evidence>
<dbReference type="PANTHER" id="PTHR21666">
    <property type="entry name" value="PEPTIDASE-RELATED"/>
    <property type="match status" value="1"/>
</dbReference>
<dbReference type="EMBL" id="JAVTTO010000001">
    <property type="protein sequence ID" value="MDT7831097.1"/>
    <property type="molecule type" value="Genomic_DNA"/>
</dbReference>
<dbReference type="InterPro" id="IPR050570">
    <property type="entry name" value="Cell_wall_metabolism_enzyme"/>
</dbReference>
<keyword evidence="5" id="KW-1185">Reference proteome</keyword>
<feature type="domain" description="M23ase beta-sheet core" evidence="3">
    <location>
        <begin position="290"/>
        <end position="382"/>
    </location>
</feature>
<name>A0ABU3LBM5_9FLAO</name>
<keyword evidence="1" id="KW-0732">Signal</keyword>
<comment type="caution">
    <text evidence="4">The sequence shown here is derived from an EMBL/GenBank/DDBJ whole genome shotgun (WGS) entry which is preliminary data.</text>
</comment>
<dbReference type="Gene3D" id="2.70.70.10">
    <property type="entry name" value="Glucose Permease (Domain IIA)"/>
    <property type="match status" value="1"/>
</dbReference>
<evidence type="ECO:0000259" key="3">
    <source>
        <dbReference type="Pfam" id="PF01551"/>
    </source>
</evidence>
<evidence type="ECO:0000256" key="1">
    <source>
        <dbReference type="ARBA" id="ARBA00022729"/>
    </source>
</evidence>
<dbReference type="SUPFAM" id="SSF51261">
    <property type="entry name" value="Duplicated hybrid motif"/>
    <property type="match status" value="1"/>
</dbReference>
<keyword evidence="2" id="KW-0175">Coiled coil</keyword>
<accession>A0ABU3LBM5</accession>
<feature type="coiled-coil region" evidence="2">
    <location>
        <begin position="4"/>
        <end position="101"/>
    </location>
</feature>